<proteinExistence type="predicted"/>
<keyword evidence="3" id="KW-1185">Reference proteome</keyword>
<evidence type="ECO:0000256" key="1">
    <source>
        <dbReference type="SAM" id="SignalP"/>
    </source>
</evidence>
<keyword evidence="1" id="KW-0732">Signal</keyword>
<dbReference type="EMBL" id="JASJUS010000002">
    <property type="protein sequence ID" value="MDL2075568.1"/>
    <property type="molecule type" value="Genomic_DNA"/>
</dbReference>
<evidence type="ECO:0000313" key="2">
    <source>
        <dbReference type="EMBL" id="MDL2075568.1"/>
    </source>
</evidence>
<accession>A0ABT7IVV2</accession>
<feature type="chain" id="PRO_5045801529" evidence="1">
    <location>
        <begin position="28"/>
        <end position="140"/>
    </location>
</feature>
<dbReference type="Proteomes" id="UP001241926">
    <property type="component" value="Unassembled WGS sequence"/>
</dbReference>
<sequence length="140" mass="15247">MRMRKRALLGLALATALIPVAASTALADGTQPTYSRDNPGNCPSGFLCVYRGINYDLGGWGVAKFEHSNPVWSSTINGYIAHQDSSWFNNGTGTSWSSVVVYSDNNYTGKSFCLDKGWGNKWDPIANDQGESNQWIQGTC</sequence>
<feature type="signal peptide" evidence="1">
    <location>
        <begin position="1"/>
        <end position="27"/>
    </location>
</feature>
<protein>
    <submittedName>
        <fullName evidence="2">Peptidase inhibitor family I36 protein</fullName>
    </submittedName>
</protein>
<reference evidence="2 3" key="1">
    <citation type="submission" date="2023-05" db="EMBL/GenBank/DDBJ databases">
        <title>Streptomyces fuscus sp. nov., a brown-black pigment producing actinomyces isolated from dry sand of Sea duck farm.</title>
        <authorList>
            <person name="Xie J."/>
            <person name="Shen N."/>
        </authorList>
    </citation>
    <scope>NUCLEOTIDE SEQUENCE [LARGE SCALE GENOMIC DNA]</scope>
    <source>
        <strain evidence="2 3">GXMU-J15</strain>
    </source>
</reference>
<organism evidence="2 3">
    <name type="scientific">Streptomyces fuscus</name>
    <dbReference type="NCBI Taxonomy" id="3048495"/>
    <lineage>
        <taxon>Bacteria</taxon>
        <taxon>Bacillati</taxon>
        <taxon>Actinomycetota</taxon>
        <taxon>Actinomycetes</taxon>
        <taxon>Kitasatosporales</taxon>
        <taxon>Streptomycetaceae</taxon>
        <taxon>Streptomyces</taxon>
    </lineage>
</organism>
<comment type="caution">
    <text evidence="2">The sequence shown here is derived from an EMBL/GenBank/DDBJ whole genome shotgun (WGS) entry which is preliminary data.</text>
</comment>
<dbReference type="Pfam" id="PF03995">
    <property type="entry name" value="Inhibitor_I36"/>
    <property type="match status" value="1"/>
</dbReference>
<evidence type="ECO:0000313" key="3">
    <source>
        <dbReference type="Proteomes" id="UP001241926"/>
    </source>
</evidence>
<dbReference type="RefSeq" id="WP_250753349.1">
    <property type="nucleotide sequence ID" value="NZ_JASJUS010000002.1"/>
</dbReference>
<gene>
    <name evidence="2" type="ORF">QNN03_03860</name>
</gene>
<name>A0ABT7IVV2_9ACTN</name>